<dbReference type="PROSITE" id="PS51755">
    <property type="entry name" value="OMPR_PHOB"/>
    <property type="match status" value="1"/>
</dbReference>
<reference evidence="5 6" key="1">
    <citation type="submission" date="2020-08" db="EMBL/GenBank/DDBJ databases">
        <title>Genomic Encyclopedia of Type Strains, Phase IV (KMG-IV): sequencing the most valuable type-strain genomes for metagenomic binning, comparative biology and taxonomic classification.</title>
        <authorList>
            <person name="Goeker M."/>
        </authorList>
    </citation>
    <scope>NUCLEOTIDE SEQUENCE [LARGE SCALE GENOMIC DNA]</scope>
    <source>
        <strain evidence="5 6">DSM 101806</strain>
    </source>
</reference>
<organism evidence="5 6">
    <name type="scientific">Sphingomonas kyeonggiensis</name>
    <dbReference type="NCBI Taxonomy" id="1268553"/>
    <lineage>
        <taxon>Bacteria</taxon>
        <taxon>Pseudomonadati</taxon>
        <taxon>Pseudomonadota</taxon>
        <taxon>Alphaproteobacteria</taxon>
        <taxon>Sphingomonadales</taxon>
        <taxon>Sphingomonadaceae</taxon>
        <taxon>Sphingomonas</taxon>
    </lineage>
</organism>
<dbReference type="Gene3D" id="1.10.10.10">
    <property type="entry name" value="Winged helix-like DNA-binding domain superfamily/Winged helix DNA-binding domain"/>
    <property type="match status" value="1"/>
</dbReference>
<keyword evidence="3" id="KW-0812">Transmembrane</keyword>
<proteinExistence type="predicted"/>
<feature type="domain" description="OmpR/PhoB-type" evidence="4">
    <location>
        <begin position="10"/>
        <end position="109"/>
    </location>
</feature>
<dbReference type="GO" id="GO:0003677">
    <property type="term" value="F:DNA binding"/>
    <property type="evidence" value="ECO:0007669"/>
    <property type="project" value="UniProtKB-UniRule"/>
</dbReference>
<dbReference type="Proteomes" id="UP000557392">
    <property type="component" value="Unassembled WGS sequence"/>
</dbReference>
<dbReference type="AlphaFoldDB" id="A0A7W6JXI5"/>
<gene>
    <name evidence="5" type="ORF">GGR46_003837</name>
</gene>
<sequence length="522" mass="57342">MEGRIDLAHEAPFRLGALEVRPALRQLAHDDGSEEVLEPRVMQVLVALAKANGGIVSRDDLTRSCWEGRVVGEDAINRVVSRLRRAAEGIGQGGFRIETITKVGYRLLQAGQADTPAPAPDSPLAQARAEVHRLRLDRRAMLAGSGLAVLTVGGVFAWRGWAGARSTMPDQVRPLVDQALASMRQGTPEGLSQATGLFRRVTELHPDQPDGWGGLAIAYAIDAGGGSPQGEAARRLRADQAAARALQLDPANPYARLARAMLVSNTDSWRTDERLCRAILASRPDIEFAWGMLGGLLLSVGRCREAADTFAVYWSKGVPDPSRAYTRAVALWAANRLDEADTASEEAISLFPTHFAVWFTRFYLLLYTGRAADALAMSRKTDQRPSGIPEENFTMIEQVAEAMLSRSRADIDRAMASNLEAAHKGAGFAENTIQFAAALGRVDTAFEVAEAYYFGRGFSVGELRFQPEQRVWTRRTNRRTRLLFMPSTAAMRSDPRFGKLVEEIGLERYWRESGTVPDYRKG</sequence>
<keyword evidence="3" id="KW-1133">Transmembrane helix</keyword>
<evidence type="ECO:0000256" key="2">
    <source>
        <dbReference type="PROSITE-ProRule" id="PRU01091"/>
    </source>
</evidence>
<evidence type="ECO:0000259" key="4">
    <source>
        <dbReference type="PROSITE" id="PS51755"/>
    </source>
</evidence>
<feature type="transmembrane region" description="Helical" evidence="3">
    <location>
        <begin position="140"/>
        <end position="161"/>
    </location>
</feature>
<feature type="DNA-binding region" description="OmpR/PhoB-type" evidence="2">
    <location>
        <begin position="10"/>
        <end position="109"/>
    </location>
</feature>
<dbReference type="CDD" id="cd00383">
    <property type="entry name" value="trans_reg_C"/>
    <property type="match status" value="1"/>
</dbReference>
<keyword evidence="6" id="KW-1185">Reference proteome</keyword>
<dbReference type="EMBL" id="JACIEH010000003">
    <property type="protein sequence ID" value="MBB4100265.1"/>
    <property type="molecule type" value="Genomic_DNA"/>
</dbReference>
<dbReference type="Pfam" id="PF00486">
    <property type="entry name" value="Trans_reg_C"/>
    <property type="match status" value="1"/>
</dbReference>
<dbReference type="Gene3D" id="1.25.40.10">
    <property type="entry name" value="Tetratricopeptide repeat domain"/>
    <property type="match status" value="1"/>
</dbReference>
<dbReference type="InterPro" id="IPR036388">
    <property type="entry name" value="WH-like_DNA-bd_sf"/>
</dbReference>
<evidence type="ECO:0000256" key="3">
    <source>
        <dbReference type="SAM" id="Phobius"/>
    </source>
</evidence>
<dbReference type="InterPro" id="IPR011990">
    <property type="entry name" value="TPR-like_helical_dom_sf"/>
</dbReference>
<comment type="caution">
    <text evidence="5">The sequence shown here is derived from an EMBL/GenBank/DDBJ whole genome shotgun (WGS) entry which is preliminary data.</text>
</comment>
<dbReference type="RefSeq" id="WP_183999575.1">
    <property type="nucleotide sequence ID" value="NZ_JACIEH010000003.1"/>
</dbReference>
<accession>A0A7W6JXI5</accession>
<evidence type="ECO:0000313" key="6">
    <source>
        <dbReference type="Proteomes" id="UP000557392"/>
    </source>
</evidence>
<protein>
    <submittedName>
        <fullName evidence="5">DNA-binding winged helix-turn-helix (WHTH) protein/tetratricopeptide (TPR) repeat protein</fullName>
    </submittedName>
</protein>
<dbReference type="SUPFAM" id="SSF48452">
    <property type="entry name" value="TPR-like"/>
    <property type="match status" value="1"/>
</dbReference>
<dbReference type="GO" id="GO:0006355">
    <property type="term" value="P:regulation of DNA-templated transcription"/>
    <property type="evidence" value="ECO:0007669"/>
    <property type="project" value="InterPro"/>
</dbReference>
<evidence type="ECO:0000313" key="5">
    <source>
        <dbReference type="EMBL" id="MBB4100265.1"/>
    </source>
</evidence>
<dbReference type="SUPFAM" id="SSF46894">
    <property type="entry name" value="C-terminal effector domain of the bipartite response regulators"/>
    <property type="match status" value="1"/>
</dbReference>
<keyword evidence="1 2" id="KW-0238">DNA-binding</keyword>
<dbReference type="InterPro" id="IPR016032">
    <property type="entry name" value="Sig_transdc_resp-reg_C-effctor"/>
</dbReference>
<dbReference type="GO" id="GO:0000160">
    <property type="term" value="P:phosphorelay signal transduction system"/>
    <property type="evidence" value="ECO:0007669"/>
    <property type="project" value="InterPro"/>
</dbReference>
<keyword evidence="3" id="KW-0472">Membrane</keyword>
<dbReference type="InterPro" id="IPR001867">
    <property type="entry name" value="OmpR/PhoB-type_DNA-bd"/>
</dbReference>
<dbReference type="SMART" id="SM00862">
    <property type="entry name" value="Trans_reg_C"/>
    <property type="match status" value="1"/>
</dbReference>
<name>A0A7W6JXI5_9SPHN</name>
<evidence type="ECO:0000256" key="1">
    <source>
        <dbReference type="ARBA" id="ARBA00023125"/>
    </source>
</evidence>